<feature type="domain" description="Homeodomain phBC6A51-type" evidence="2">
    <location>
        <begin position="16"/>
        <end position="106"/>
    </location>
</feature>
<sequence length="382" mass="43459">MSGLKKSVENGPFFQLDKLRQDAVIMLFNNELTNEQIAKKLHCSPSTLYKWKRDTTFKLAQEQYARMVVKDYKNDALKKVHELLNARSEMVQLQSAITILKMAGYLSDNSTPELDEAKIRKLKAEADIAEAKAKSMNENGDRVAEKIDKLFDKVLERKCRRMTINQLYTPKQIKVLQTYLRNDWRIMVNYGAVRAGKTQIDNDLFLLELKRVRKIADELGVDEPMYILAGVSSKTIQNNILQELTNKYGIDFHFDKHGSFTLFGVKCVTAFTGSISGLGAIRGMTASGAYINEASLANQAVFNEIDSRCSAKGARIICDTNPDNPEHWLKKDYIDNQNDDAKIVSFHFTIDDNTFLTDDYIKSKKASTPSGMFYDRDILGLW</sequence>
<evidence type="ECO:0000259" key="2">
    <source>
        <dbReference type="Pfam" id="PF13022"/>
    </source>
</evidence>
<dbReference type="Pfam" id="PF04466">
    <property type="entry name" value="Terminase_3"/>
    <property type="match status" value="1"/>
</dbReference>
<feature type="non-terminal residue" evidence="3">
    <location>
        <position position="382"/>
    </location>
</feature>
<evidence type="ECO:0000313" key="3">
    <source>
        <dbReference type="EMBL" id="MBO8441238.1"/>
    </source>
</evidence>
<dbReference type="Pfam" id="PF13022">
    <property type="entry name" value="HTH_Tnp_1_2"/>
    <property type="match status" value="1"/>
</dbReference>
<reference evidence="3" key="2">
    <citation type="journal article" date="2021" name="PeerJ">
        <title>Extensive microbial diversity within the chicken gut microbiome revealed by metagenomics and culture.</title>
        <authorList>
            <person name="Gilroy R."/>
            <person name="Ravi A."/>
            <person name="Getino M."/>
            <person name="Pursley I."/>
            <person name="Horton D.L."/>
            <person name="Alikhan N.F."/>
            <person name="Baker D."/>
            <person name="Gharbi K."/>
            <person name="Hall N."/>
            <person name="Watson M."/>
            <person name="Adriaenssens E.M."/>
            <person name="Foster-Nyarko E."/>
            <person name="Jarju S."/>
            <person name="Secka A."/>
            <person name="Antonio M."/>
            <person name="Oren A."/>
            <person name="Chaudhuri R.R."/>
            <person name="La Ragione R."/>
            <person name="Hildebrand F."/>
            <person name="Pallen M.J."/>
        </authorList>
    </citation>
    <scope>NUCLEOTIDE SEQUENCE</scope>
    <source>
        <strain evidence="3">C6-149</strain>
    </source>
</reference>
<dbReference type="EMBL" id="JADIMP010000041">
    <property type="protein sequence ID" value="MBO8441238.1"/>
    <property type="molecule type" value="Genomic_DNA"/>
</dbReference>
<dbReference type="SUPFAM" id="SSF46689">
    <property type="entry name" value="Homeodomain-like"/>
    <property type="match status" value="1"/>
</dbReference>
<evidence type="ECO:0000313" key="4">
    <source>
        <dbReference type="Proteomes" id="UP000823614"/>
    </source>
</evidence>
<accession>A0A9D9E5F1</accession>
<dbReference type="Gene3D" id="1.10.10.60">
    <property type="entry name" value="Homeodomain-like"/>
    <property type="match status" value="1"/>
</dbReference>
<dbReference type="AlphaFoldDB" id="A0A9D9E5F1"/>
<protein>
    <recommendedName>
        <fullName evidence="5">Terminase</fullName>
    </recommendedName>
</protein>
<dbReference type="InterPro" id="IPR035412">
    <property type="entry name" value="Terminase_L_N"/>
</dbReference>
<dbReference type="Gene3D" id="3.40.50.300">
    <property type="entry name" value="P-loop containing nucleotide triphosphate hydrolases"/>
    <property type="match status" value="1"/>
</dbReference>
<dbReference type="InterPro" id="IPR009057">
    <property type="entry name" value="Homeodomain-like_sf"/>
</dbReference>
<evidence type="ECO:0008006" key="5">
    <source>
        <dbReference type="Google" id="ProtNLM"/>
    </source>
</evidence>
<reference evidence="3" key="1">
    <citation type="submission" date="2020-10" db="EMBL/GenBank/DDBJ databases">
        <authorList>
            <person name="Gilroy R."/>
        </authorList>
    </citation>
    <scope>NUCLEOTIDE SEQUENCE</scope>
    <source>
        <strain evidence="3">C6-149</strain>
    </source>
</reference>
<dbReference type="Proteomes" id="UP000823614">
    <property type="component" value="Unassembled WGS sequence"/>
</dbReference>
<name>A0A9D9E5F1_9LACO</name>
<feature type="domain" description="Phage terminase large subunit N-terminal" evidence="1">
    <location>
        <begin position="287"/>
        <end position="363"/>
    </location>
</feature>
<gene>
    <name evidence="3" type="ORF">IAA89_02190</name>
</gene>
<dbReference type="InterPro" id="IPR024978">
    <property type="entry name" value="Homeodomain_phBC6A51-type"/>
</dbReference>
<proteinExistence type="predicted"/>
<dbReference type="InterPro" id="IPR027417">
    <property type="entry name" value="P-loop_NTPase"/>
</dbReference>
<organism evidence="3 4">
    <name type="scientific">Candidatus Gallilactobacillus intestinavium</name>
    <dbReference type="NCBI Taxonomy" id="2840838"/>
    <lineage>
        <taxon>Bacteria</taxon>
        <taxon>Bacillati</taxon>
        <taxon>Bacillota</taxon>
        <taxon>Bacilli</taxon>
        <taxon>Lactobacillales</taxon>
        <taxon>Lactobacillaceae</taxon>
        <taxon>Lactobacillaceae incertae sedis</taxon>
        <taxon>Candidatus Gallilactobacillus</taxon>
    </lineage>
</organism>
<evidence type="ECO:0000259" key="1">
    <source>
        <dbReference type="Pfam" id="PF04466"/>
    </source>
</evidence>
<comment type="caution">
    <text evidence="3">The sequence shown here is derived from an EMBL/GenBank/DDBJ whole genome shotgun (WGS) entry which is preliminary data.</text>
</comment>